<keyword evidence="6 7" id="KW-0472">Membrane</keyword>
<evidence type="ECO:0000256" key="1">
    <source>
        <dbReference type="ARBA" id="ARBA00004141"/>
    </source>
</evidence>
<evidence type="ECO:0000256" key="6">
    <source>
        <dbReference type="ARBA" id="ARBA00023136"/>
    </source>
</evidence>
<dbReference type="Proteomes" id="UP000747542">
    <property type="component" value="Unassembled WGS sequence"/>
</dbReference>
<evidence type="ECO:0000256" key="2">
    <source>
        <dbReference type="ARBA" id="ARBA00006528"/>
    </source>
</evidence>
<sequence length="138" mass="15612">MKYLKEEQEENNGRWTSIATGGWLNVTEEVVQEEVPEWLVMLDHAVTLIMTCNTITLMLGMGAATYWKEIWHHLRRPWGCMIGVVCQFVLLPAVGFGLCIIFQLPPYQALGVLILTCSPGGAFSNFFTYWVDGDLALR</sequence>
<keyword evidence="5 7" id="KW-1133">Transmembrane helix</keyword>
<keyword evidence="3 7" id="KW-0812">Transmembrane</keyword>
<gene>
    <name evidence="8" type="primary">Slc10A6-L1</name>
    <name evidence="8" type="ORF">Hamer_G007198</name>
</gene>
<protein>
    <submittedName>
        <fullName evidence="8">Solute carrier family 10 member 6-like 1</fullName>
    </submittedName>
</protein>
<keyword evidence="4" id="KW-0813">Transport</keyword>
<reference evidence="8" key="1">
    <citation type="journal article" date="2021" name="Sci. Adv.">
        <title>The American lobster genome reveals insights on longevity, neural, and immune adaptations.</title>
        <authorList>
            <person name="Polinski J.M."/>
            <person name="Zimin A.V."/>
            <person name="Clark K.F."/>
            <person name="Kohn A.B."/>
            <person name="Sadowski N."/>
            <person name="Timp W."/>
            <person name="Ptitsyn A."/>
            <person name="Khanna P."/>
            <person name="Romanova D.Y."/>
            <person name="Williams P."/>
            <person name="Greenwood S.J."/>
            <person name="Moroz L.L."/>
            <person name="Walt D.R."/>
            <person name="Bodnar A.G."/>
        </authorList>
    </citation>
    <scope>NUCLEOTIDE SEQUENCE</scope>
    <source>
        <strain evidence="8">GMGI-L3</strain>
    </source>
</reference>
<feature type="transmembrane region" description="Helical" evidence="7">
    <location>
        <begin position="79"/>
        <end position="104"/>
    </location>
</feature>
<dbReference type="Pfam" id="PF01758">
    <property type="entry name" value="SBF"/>
    <property type="match status" value="1"/>
</dbReference>
<comment type="similarity">
    <text evidence="2">Belongs to the bile acid:sodium symporter (BASS) (TC 2.A.28) family.</text>
</comment>
<evidence type="ECO:0000313" key="8">
    <source>
        <dbReference type="EMBL" id="KAG7165378.1"/>
    </source>
</evidence>
<proteinExistence type="inferred from homology"/>
<keyword evidence="9" id="KW-1185">Reference proteome</keyword>
<dbReference type="GO" id="GO:0008508">
    <property type="term" value="F:bile acid:sodium symporter activity"/>
    <property type="evidence" value="ECO:0007669"/>
    <property type="project" value="TreeGrafter"/>
</dbReference>
<keyword evidence="4" id="KW-0769">Symport</keyword>
<evidence type="ECO:0000256" key="3">
    <source>
        <dbReference type="ARBA" id="ARBA00022692"/>
    </source>
</evidence>
<dbReference type="InterPro" id="IPR038770">
    <property type="entry name" value="Na+/solute_symporter_sf"/>
</dbReference>
<dbReference type="InterPro" id="IPR002657">
    <property type="entry name" value="BilAc:Na_symport/Acr3"/>
</dbReference>
<evidence type="ECO:0000256" key="5">
    <source>
        <dbReference type="ARBA" id="ARBA00022989"/>
    </source>
</evidence>
<dbReference type="PANTHER" id="PTHR10361">
    <property type="entry name" value="SODIUM-BILE ACID COTRANSPORTER"/>
    <property type="match status" value="1"/>
</dbReference>
<evidence type="ECO:0000256" key="7">
    <source>
        <dbReference type="SAM" id="Phobius"/>
    </source>
</evidence>
<comment type="caution">
    <text evidence="8">The sequence shown here is derived from an EMBL/GenBank/DDBJ whole genome shotgun (WGS) entry which is preliminary data.</text>
</comment>
<dbReference type="AlphaFoldDB" id="A0A8J5K0S7"/>
<feature type="transmembrane region" description="Helical" evidence="7">
    <location>
        <begin position="110"/>
        <end position="131"/>
    </location>
</feature>
<dbReference type="InterPro" id="IPR004710">
    <property type="entry name" value="Bilac:Na_transpt"/>
</dbReference>
<name>A0A8J5K0S7_HOMAM</name>
<comment type="subcellular location">
    <subcellularLocation>
        <location evidence="1">Membrane</location>
        <topology evidence="1">Multi-pass membrane protein</topology>
    </subcellularLocation>
</comment>
<evidence type="ECO:0000256" key="4">
    <source>
        <dbReference type="ARBA" id="ARBA00022847"/>
    </source>
</evidence>
<dbReference type="GO" id="GO:0016020">
    <property type="term" value="C:membrane"/>
    <property type="evidence" value="ECO:0007669"/>
    <property type="project" value="UniProtKB-SubCell"/>
</dbReference>
<evidence type="ECO:0000313" key="9">
    <source>
        <dbReference type="Proteomes" id="UP000747542"/>
    </source>
</evidence>
<accession>A0A8J5K0S7</accession>
<feature type="transmembrane region" description="Helical" evidence="7">
    <location>
        <begin position="45"/>
        <end position="67"/>
    </location>
</feature>
<dbReference type="EMBL" id="JAHLQT010024345">
    <property type="protein sequence ID" value="KAG7165378.1"/>
    <property type="molecule type" value="Genomic_DNA"/>
</dbReference>
<dbReference type="Gene3D" id="1.20.1530.20">
    <property type="match status" value="1"/>
</dbReference>
<dbReference type="PANTHER" id="PTHR10361:SF28">
    <property type="entry name" value="P3 PROTEIN-RELATED"/>
    <property type="match status" value="1"/>
</dbReference>
<organism evidence="8 9">
    <name type="scientific">Homarus americanus</name>
    <name type="common">American lobster</name>
    <dbReference type="NCBI Taxonomy" id="6706"/>
    <lineage>
        <taxon>Eukaryota</taxon>
        <taxon>Metazoa</taxon>
        <taxon>Ecdysozoa</taxon>
        <taxon>Arthropoda</taxon>
        <taxon>Crustacea</taxon>
        <taxon>Multicrustacea</taxon>
        <taxon>Malacostraca</taxon>
        <taxon>Eumalacostraca</taxon>
        <taxon>Eucarida</taxon>
        <taxon>Decapoda</taxon>
        <taxon>Pleocyemata</taxon>
        <taxon>Astacidea</taxon>
        <taxon>Nephropoidea</taxon>
        <taxon>Nephropidae</taxon>
        <taxon>Homarus</taxon>
    </lineage>
</organism>